<dbReference type="Proteomes" id="UP001151518">
    <property type="component" value="Unassembled WGS sequence"/>
</dbReference>
<dbReference type="OrthoDB" id="5566887at2759"/>
<dbReference type="AlphaFoldDB" id="A0A9W8G214"/>
<comment type="caution">
    <text evidence="3">The sequence shown here is derived from an EMBL/GenBank/DDBJ whole genome shotgun (WGS) entry which is preliminary data.</text>
</comment>
<feature type="transmembrane region" description="Helical" evidence="2">
    <location>
        <begin position="467"/>
        <end position="487"/>
    </location>
</feature>
<accession>A0A9W8G214</accession>
<gene>
    <name evidence="3" type="ORF">GGI25_005773</name>
</gene>
<protein>
    <submittedName>
        <fullName evidence="3">Uncharacterized protein</fullName>
    </submittedName>
</protein>
<name>A0A9W8G214_9FUNG</name>
<keyword evidence="2" id="KW-1133">Transmembrane helix</keyword>
<organism evidence="3 4">
    <name type="scientific">Coemansia spiralis</name>
    <dbReference type="NCBI Taxonomy" id="417178"/>
    <lineage>
        <taxon>Eukaryota</taxon>
        <taxon>Fungi</taxon>
        <taxon>Fungi incertae sedis</taxon>
        <taxon>Zoopagomycota</taxon>
        <taxon>Kickxellomycotina</taxon>
        <taxon>Kickxellomycetes</taxon>
        <taxon>Kickxellales</taxon>
        <taxon>Kickxellaceae</taxon>
        <taxon>Coemansia</taxon>
    </lineage>
</organism>
<feature type="transmembrane region" description="Helical" evidence="2">
    <location>
        <begin position="12"/>
        <end position="33"/>
    </location>
</feature>
<feature type="transmembrane region" description="Helical" evidence="2">
    <location>
        <begin position="381"/>
        <end position="406"/>
    </location>
</feature>
<keyword evidence="2" id="KW-0812">Transmembrane</keyword>
<evidence type="ECO:0000256" key="1">
    <source>
        <dbReference type="SAM" id="MobiDB-lite"/>
    </source>
</evidence>
<proteinExistence type="predicted"/>
<evidence type="ECO:0000256" key="2">
    <source>
        <dbReference type="SAM" id="Phobius"/>
    </source>
</evidence>
<evidence type="ECO:0000313" key="4">
    <source>
        <dbReference type="Proteomes" id="UP001151518"/>
    </source>
</evidence>
<reference evidence="3" key="1">
    <citation type="submission" date="2022-07" db="EMBL/GenBank/DDBJ databases">
        <title>Phylogenomic reconstructions and comparative analyses of Kickxellomycotina fungi.</title>
        <authorList>
            <person name="Reynolds N.K."/>
            <person name="Stajich J.E."/>
            <person name="Barry K."/>
            <person name="Grigoriev I.V."/>
            <person name="Crous P."/>
            <person name="Smith M.E."/>
        </authorList>
    </citation>
    <scope>NUCLEOTIDE SEQUENCE</scope>
    <source>
        <strain evidence="3">NRRL 3115</strain>
    </source>
</reference>
<evidence type="ECO:0000313" key="3">
    <source>
        <dbReference type="EMBL" id="KAJ2670638.1"/>
    </source>
</evidence>
<feature type="transmembrane region" description="Helical" evidence="2">
    <location>
        <begin position="532"/>
        <end position="551"/>
    </location>
</feature>
<feature type="region of interest" description="Disordered" evidence="1">
    <location>
        <begin position="617"/>
        <end position="636"/>
    </location>
</feature>
<keyword evidence="2" id="KW-0472">Membrane</keyword>
<sequence>MGLREKSDFNLQTVSLFIALLTILFLCAARHYTSDWRERRVFRRHLVQTQTRLKHTPSLSDIKKRNIASGMDSPESDLPEEKNRELRPQMTATGQFSDHSTTVSEGGRGRRRWKRFIAALPFMPLATAYVAARIGWDLFELLVFCSIDAARDTAITASASARSLAVFAYTNCVELFVCLNIKRRAQDAAIAIVENTVVLLFQTVFPAVGELFAHCISGMHIFAEWWMEYGGPAVRDAVEKTVLGGIVPAYHQINTAVIAVCTRSLWLCTRVYQAIAILAKDFAHDIAIAYRWTVSIVSWITSRERWWFNPKLQHLMSYVIPSSEQLAQLRRFFVERLVSWCIASIEFMVIDALLPCYHWCSRVGDQALQLLVGVSVRAYSMLLLTAPTLFHIVELLFSIDLYAPLITTVIWLVNHGASTIVSNLTHAWHSFSSWILQFNWILSVCLDRYSRARDNILIPMIRALSSLFKYAWLLVVHGQFSQAIGMWLKVTVWPFIAHILAWCLVASQNNLASLWITIQTFAHSQQMVFHRWYVYTSGISSSMAGHIYYGVLVTMNLMQIQAVYCTTAVWPVVQRGVGDGLQAMGDVYVQLAAAVDLAVATVGDLVVEFARRNTVHASTHEQSGSSRERQAAVDNAGGIGLKDRLVKSKQKVA</sequence>
<feature type="transmembrane region" description="Helical" evidence="2">
    <location>
        <begin position="116"/>
        <end position="136"/>
    </location>
</feature>
<feature type="transmembrane region" description="Helical" evidence="2">
    <location>
        <begin position="493"/>
        <end position="511"/>
    </location>
</feature>
<dbReference type="EMBL" id="JANBTW010000119">
    <property type="protein sequence ID" value="KAJ2670638.1"/>
    <property type="molecule type" value="Genomic_DNA"/>
</dbReference>